<name>A0A8D5FM43_9BACT</name>
<dbReference type="AlphaFoldDB" id="A0A8D5FM43"/>
<proteinExistence type="predicted"/>
<dbReference type="GO" id="GO:0003723">
    <property type="term" value="F:RNA binding"/>
    <property type="evidence" value="ECO:0007669"/>
    <property type="project" value="UniProtKB-KW"/>
</dbReference>
<dbReference type="Pfam" id="PF13275">
    <property type="entry name" value="S4_2"/>
    <property type="match status" value="1"/>
</dbReference>
<protein>
    <recommendedName>
        <fullName evidence="4">RNA-binding protein</fullName>
    </recommendedName>
</protein>
<sequence length="82" mass="9256">MQYTKTSENPIVITIKKMPISLGQFLKFADLVQDGVEAKIVILQGEVKVNDSIETRRGRKLYPKDTVVFRDKTMLLVTGTCP</sequence>
<dbReference type="EMBL" id="AP024086">
    <property type="protein sequence ID" value="BCL60749.1"/>
    <property type="molecule type" value="Genomic_DNA"/>
</dbReference>
<accession>A0A8D5FM43</accession>
<evidence type="ECO:0000256" key="1">
    <source>
        <dbReference type="PROSITE-ProRule" id="PRU00182"/>
    </source>
</evidence>
<keyword evidence="3" id="KW-1185">Reference proteome</keyword>
<organism evidence="2 3">
    <name type="scientific">Desulfomarina profundi</name>
    <dbReference type="NCBI Taxonomy" id="2772557"/>
    <lineage>
        <taxon>Bacteria</taxon>
        <taxon>Pseudomonadati</taxon>
        <taxon>Thermodesulfobacteriota</taxon>
        <taxon>Desulfobulbia</taxon>
        <taxon>Desulfobulbales</taxon>
        <taxon>Desulfobulbaceae</taxon>
        <taxon>Desulfomarina</taxon>
    </lineage>
</organism>
<keyword evidence="1" id="KW-0694">RNA-binding</keyword>
<dbReference type="KEGG" id="dbk:DGMP_14420"/>
<evidence type="ECO:0000313" key="2">
    <source>
        <dbReference type="EMBL" id="BCL60749.1"/>
    </source>
</evidence>
<reference evidence="2" key="1">
    <citation type="submission" date="2020-09" db="EMBL/GenBank/DDBJ databases">
        <title>Desulfogranum mesoprofundum gen. nov., sp. nov., a novel mesophilic, sulfate-reducing chemolithoautotroph isolated from a deep-sea hydrothermal vent chimney in the Suiyo Seamount.</title>
        <authorList>
            <person name="Hashimoto Y."/>
            <person name="Nakagawa S."/>
        </authorList>
    </citation>
    <scope>NUCLEOTIDE SEQUENCE</scope>
    <source>
        <strain evidence="2">KT2</strain>
    </source>
</reference>
<evidence type="ECO:0000313" key="3">
    <source>
        <dbReference type="Proteomes" id="UP000826725"/>
    </source>
</evidence>
<dbReference type="Proteomes" id="UP000826725">
    <property type="component" value="Chromosome"/>
</dbReference>
<dbReference type="PROSITE" id="PS50889">
    <property type="entry name" value="S4"/>
    <property type="match status" value="1"/>
</dbReference>
<gene>
    <name evidence="2" type="ORF">DGMP_14420</name>
</gene>
<evidence type="ECO:0008006" key="4">
    <source>
        <dbReference type="Google" id="ProtNLM"/>
    </source>
</evidence>